<proteinExistence type="predicted"/>
<protein>
    <submittedName>
        <fullName evidence="1">Uncharacterized protein</fullName>
    </submittedName>
</protein>
<evidence type="ECO:0000313" key="1">
    <source>
        <dbReference type="EMBL" id="CEG14790.1"/>
    </source>
</evidence>
<reference evidence="1 2" key="1">
    <citation type="submission" date="2014-09" db="EMBL/GenBank/DDBJ databases">
        <authorList>
            <person name="Regsiter A."/>
        </authorList>
    </citation>
    <scope>NUCLEOTIDE SEQUENCE [LARGE SCALE GENOMIC DNA]</scope>
</reference>
<organism evidence="1 2">
    <name type="scientific">Xanthomonas citri pv. citri</name>
    <dbReference type="NCBI Taxonomy" id="611301"/>
    <lineage>
        <taxon>Bacteria</taxon>
        <taxon>Pseudomonadati</taxon>
        <taxon>Pseudomonadota</taxon>
        <taxon>Gammaproteobacteria</taxon>
        <taxon>Lysobacterales</taxon>
        <taxon>Lysobacteraceae</taxon>
        <taxon>Xanthomonas</taxon>
    </lineage>
</organism>
<dbReference type="Proteomes" id="UP000052230">
    <property type="component" value="Unassembled WGS sequence"/>
</dbReference>
<evidence type="ECO:0000313" key="2">
    <source>
        <dbReference type="Proteomes" id="UP000052230"/>
    </source>
</evidence>
<name>A0A0U5FFC0_XANCI</name>
<keyword evidence="2" id="KW-1185">Reference proteome</keyword>
<dbReference type="AlphaFoldDB" id="A0A0U5FFC0"/>
<dbReference type="EMBL" id="CCXZ01000025">
    <property type="protein sequence ID" value="CEG14790.1"/>
    <property type="molecule type" value="Genomic_DNA"/>
</dbReference>
<accession>A0A0U5FFC0</accession>
<dbReference type="RefSeq" id="WP_234407178.1">
    <property type="nucleotide sequence ID" value="NZ_CP020883.1"/>
</dbReference>
<gene>
    <name evidence="1" type="ORF">XAC3562_1200113</name>
</gene>
<sequence length="211" mass="22996">MESSKKTPPLEALIERAISSDFDVLDDEVVSDNDSTPGFVRVMARKNRQVRNDIPVAFEMYSLLSHFLPHLPVTEAQQGTAVELVPGIVRTGTTVVALIPVAAGELEAIAFWLTDAMQSPQMEQRAGLLALPYSLEAHDGTSHLLPEWCSAFYVNRSAEHCVPLLGLRSVLQDDQFGGDWVSVALERLAAFGLPTETATRATAHRADKPSS</sequence>
<comment type="caution">
    <text evidence="1">The sequence shown here is derived from an EMBL/GenBank/DDBJ whole genome shotgun (WGS) entry which is preliminary data.</text>
</comment>